<dbReference type="EMBL" id="JACFYJ010000006">
    <property type="protein sequence ID" value="MEI5996685.1"/>
    <property type="molecule type" value="Genomic_DNA"/>
</dbReference>
<accession>A0ABU8IM93</accession>
<reference evidence="3 4" key="1">
    <citation type="journal article" date="2022" name="Arch. Microbiol.">
        <title>Paraburkholderia bengalensis sp. nov. isolated from roots of Oryza sativa, IR64.</title>
        <authorList>
            <person name="Nag P."/>
            <person name="Mondal N."/>
            <person name="Sarkar J."/>
            <person name="Das S."/>
        </authorList>
    </citation>
    <scope>NUCLEOTIDE SEQUENCE [LARGE SCALE GENOMIC DNA]</scope>
    <source>
        <strain evidence="3 4">IR64_4_BI</strain>
    </source>
</reference>
<proteinExistence type="predicted"/>
<evidence type="ECO:0000313" key="4">
    <source>
        <dbReference type="Proteomes" id="UP001386437"/>
    </source>
</evidence>
<dbReference type="Gene3D" id="1.20.144.10">
    <property type="entry name" value="Phosphatidic acid phosphatase type 2/haloperoxidase"/>
    <property type="match status" value="1"/>
</dbReference>
<dbReference type="RefSeq" id="WP_336597099.1">
    <property type="nucleotide sequence ID" value="NZ_JACFYJ010000006.1"/>
</dbReference>
<evidence type="ECO:0000256" key="1">
    <source>
        <dbReference type="SAM" id="Phobius"/>
    </source>
</evidence>
<name>A0ABU8IM93_9BURK</name>
<dbReference type="InterPro" id="IPR000326">
    <property type="entry name" value="PAP2/HPO"/>
</dbReference>
<feature type="transmembrane region" description="Helical" evidence="1">
    <location>
        <begin position="33"/>
        <end position="57"/>
    </location>
</feature>
<protein>
    <submittedName>
        <fullName evidence="3">Phosphatase PAP2 family protein</fullName>
    </submittedName>
</protein>
<dbReference type="Pfam" id="PF01569">
    <property type="entry name" value="PAP2"/>
    <property type="match status" value="1"/>
</dbReference>
<feature type="transmembrane region" description="Helical" evidence="1">
    <location>
        <begin position="150"/>
        <end position="171"/>
    </location>
</feature>
<keyword evidence="1" id="KW-1133">Transmembrane helix</keyword>
<dbReference type="SUPFAM" id="SSF48317">
    <property type="entry name" value="Acid phosphatase/Vanadium-dependent haloperoxidase"/>
    <property type="match status" value="1"/>
</dbReference>
<evidence type="ECO:0000313" key="3">
    <source>
        <dbReference type="EMBL" id="MEI5996685.1"/>
    </source>
</evidence>
<dbReference type="Proteomes" id="UP001386437">
    <property type="component" value="Unassembled WGS sequence"/>
</dbReference>
<sequence>MWTLYSNVGDAAVTLPVATVCAIWIAKTDLRLALRWVVTLGCGMLLVGATKILYYSYGVSIPFAHFRVISGHTTLSTAVWAVAIALQLRWWRQPAFPGIVAGLLLGALTGASRVHGHSHSISEVTLGWIVGTIAAVSFLRVALRMPLQPFQPFLPVWSTLSLIAVAVLTYGHTAPFQDLIEEKSVTLREHTPRLACVLSRGRIPLHIHGIEGGRGPH</sequence>
<feature type="transmembrane region" description="Helical" evidence="1">
    <location>
        <begin position="6"/>
        <end position="26"/>
    </location>
</feature>
<keyword evidence="4" id="KW-1185">Reference proteome</keyword>
<feature type="transmembrane region" description="Helical" evidence="1">
    <location>
        <begin position="95"/>
        <end position="114"/>
    </location>
</feature>
<comment type="caution">
    <text evidence="3">The sequence shown here is derived from an EMBL/GenBank/DDBJ whole genome shotgun (WGS) entry which is preliminary data.</text>
</comment>
<evidence type="ECO:0000259" key="2">
    <source>
        <dbReference type="Pfam" id="PF01569"/>
    </source>
</evidence>
<organism evidence="3 4">
    <name type="scientific">Paraburkholderia bengalensis</name>
    <dbReference type="NCBI Taxonomy" id="2747562"/>
    <lineage>
        <taxon>Bacteria</taxon>
        <taxon>Pseudomonadati</taxon>
        <taxon>Pseudomonadota</taxon>
        <taxon>Betaproteobacteria</taxon>
        <taxon>Burkholderiales</taxon>
        <taxon>Burkholderiaceae</taxon>
        <taxon>Paraburkholderia</taxon>
    </lineage>
</organism>
<feature type="transmembrane region" description="Helical" evidence="1">
    <location>
        <begin position="126"/>
        <end position="143"/>
    </location>
</feature>
<feature type="domain" description="Phosphatidic acid phosphatase type 2/haloperoxidase" evidence="2">
    <location>
        <begin position="66"/>
        <end position="141"/>
    </location>
</feature>
<feature type="transmembrane region" description="Helical" evidence="1">
    <location>
        <begin position="69"/>
        <end position="88"/>
    </location>
</feature>
<gene>
    <name evidence="3" type="ORF">H3V53_05545</name>
</gene>
<dbReference type="CDD" id="cd01610">
    <property type="entry name" value="PAP2_like"/>
    <property type="match status" value="1"/>
</dbReference>
<keyword evidence="1" id="KW-0812">Transmembrane</keyword>
<keyword evidence="1" id="KW-0472">Membrane</keyword>
<dbReference type="InterPro" id="IPR036938">
    <property type="entry name" value="PAP2/HPO_sf"/>
</dbReference>